<dbReference type="Gene3D" id="3.90.1420.10">
    <property type="entry name" value="Rubisco LSMT, substrate-binding domain"/>
    <property type="match status" value="1"/>
</dbReference>
<evidence type="ECO:0000256" key="3">
    <source>
        <dbReference type="ARBA" id="ARBA00022691"/>
    </source>
</evidence>
<feature type="region of interest" description="Disordered" evidence="4">
    <location>
        <begin position="392"/>
        <end position="411"/>
    </location>
</feature>
<dbReference type="Pfam" id="PF09273">
    <property type="entry name" value="Rubis-subs-bind"/>
    <property type="match status" value="1"/>
</dbReference>
<sequence length="411" mass="45305">MPLPSLSSSSSSPDAHYPSLGLPSDSSFFPSATDLWSAPYSLPALCLLHALSSPSSPYYTYTRYLRSLDSRHLPLLWPAPLQSLLQQSSASDLYALLDGLEEDAEFLQAEPPSPSSPPPDPELFAWAVAVARDRAQVLSSPAGDSCLALLPPLDLIEHSDSAPPLKCSHPLLGQSTIKVPSASSGRLELNLSPLSPWSCLVAHGFVPPSFSEGPPQADLSFALSDDDLFADDKRFVLETAEHPPEESFQLVECEQRGLPRDLMRFLRLKVLAQQDAFLLEPIFAETVWEQLMEPVSERNERDVLELLVEVCGQHLEAFRGADALHDEVQKEFPAPSPHATGVELCREMRERETVVLEAAVRVASRELEALKVKQYYQERRLQMLNLDSPWERNGEGVMGGGGRKQGGELDF</sequence>
<dbReference type="SUPFAM" id="SSF81822">
    <property type="entry name" value="RuBisCo LSMT C-terminal, substrate-binding domain"/>
    <property type="match status" value="1"/>
</dbReference>
<keyword evidence="7" id="KW-1185">Reference proteome</keyword>
<evidence type="ECO:0000259" key="5">
    <source>
        <dbReference type="Pfam" id="PF09273"/>
    </source>
</evidence>
<comment type="caution">
    <text evidence="6">The sequence shown here is derived from an EMBL/GenBank/DDBJ whole genome shotgun (WGS) entry which is preliminary data.</text>
</comment>
<gene>
    <name evidence="6" type="ORF">TeGR_g1977</name>
</gene>
<dbReference type="Proteomes" id="UP001165060">
    <property type="component" value="Unassembled WGS sequence"/>
</dbReference>
<dbReference type="PANTHER" id="PTHR13271:SF123">
    <property type="entry name" value="RIBULOSE-1,5-BISPHOSPHATE CARBOXYLASE_OXYGENASE SMALL SUBUNIT N-METHYLTRANSFERASE I-RELATED"/>
    <property type="match status" value="1"/>
</dbReference>
<dbReference type="InterPro" id="IPR050600">
    <property type="entry name" value="SETD3_SETD6_MTase"/>
</dbReference>
<keyword evidence="1" id="KW-0489">Methyltransferase</keyword>
<keyword evidence="3" id="KW-0949">S-adenosyl-L-methionine</keyword>
<dbReference type="InterPro" id="IPR015353">
    <property type="entry name" value="Rubisco_LSMT_subst-bd"/>
</dbReference>
<dbReference type="SUPFAM" id="SSF82199">
    <property type="entry name" value="SET domain"/>
    <property type="match status" value="1"/>
</dbReference>
<evidence type="ECO:0000313" key="6">
    <source>
        <dbReference type="EMBL" id="GMI27782.1"/>
    </source>
</evidence>
<organism evidence="6 7">
    <name type="scientific">Tetraparma gracilis</name>
    <dbReference type="NCBI Taxonomy" id="2962635"/>
    <lineage>
        <taxon>Eukaryota</taxon>
        <taxon>Sar</taxon>
        <taxon>Stramenopiles</taxon>
        <taxon>Ochrophyta</taxon>
        <taxon>Bolidophyceae</taxon>
        <taxon>Parmales</taxon>
        <taxon>Triparmaceae</taxon>
        <taxon>Tetraparma</taxon>
    </lineage>
</organism>
<evidence type="ECO:0000256" key="2">
    <source>
        <dbReference type="ARBA" id="ARBA00022679"/>
    </source>
</evidence>
<name>A0ABQ6MKY4_9STRA</name>
<feature type="domain" description="Rubisco LSMT substrate-binding" evidence="5">
    <location>
        <begin position="225"/>
        <end position="319"/>
    </location>
</feature>
<dbReference type="InterPro" id="IPR046341">
    <property type="entry name" value="SET_dom_sf"/>
</dbReference>
<evidence type="ECO:0000313" key="7">
    <source>
        <dbReference type="Proteomes" id="UP001165060"/>
    </source>
</evidence>
<dbReference type="EMBL" id="BRYB01000328">
    <property type="protein sequence ID" value="GMI27782.1"/>
    <property type="molecule type" value="Genomic_DNA"/>
</dbReference>
<evidence type="ECO:0000256" key="4">
    <source>
        <dbReference type="SAM" id="MobiDB-lite"/>
    </source>
</evidence>
<reference evidence="6 7" key="1">
    <citation type="journal article" date="2023" name="Commun. Biol.">
        <title>Genome analysis of Parmales, the sister group of diatoms, reveals the evolutionary specialization of diatoms from phago-mixotrophs to photoautotrophs.</title>
        <authorList>
            <person name="Ban H."/>
            <person name="Sato S."/>
            <person name="Yoshikawa S."/>
            <person name="Yamada K."/>
            <person name="Nakamura Y."/>
            <person name="Ichinomiya M."/>
            <person name="Sato N."/>
            <person name="Blanc-Mathieu R."/>
            <person name="Endo H."/>
            <person name="Kuwata A."/>
            <person name="Ogata H."/>
        </authorList>
    </citation>
    <scope>NUCLEOTIDE SEQUENCE [LARGE SCALE GENOMIC DNA]</scope>
</reference>
<proteinExistence type="predicted"/>
<accession>A0ABQ6MKY4</accession>
<dbReference type="PANTHER" id="PTHR13271">
    <property type="entry name" value="UNCHARACTERIZED PUTATIVE METHYLTRANSFERASE"/>
    <property type="match status" value="1"/>
</dbReference>
<keyword evidence="2" id="KW-0808">Transferase</keyword>
<protein>
    <recommendedName>
        <fullName evidence="5">Rubisco LSMT substrate-binding domain-containing protein</fullName>
    </recommendedName>
</protein>
<dbReference type="Gene3D" id="3.90.1410.10">
    <property type="entry name" value="set domain protein methyltransferase, domain 1"/>
    <property type="match status" value="1"/>
</dbReference>
<evidence type="ECO:0000256" key="1">
    <source>
        <dbReference type="ARBA" id="ARBA00022603"/>
    </source>
</evidence>
<dbReference type="InterPro" id="IPR036464">
    <property type="entry name" value="Rubisco_LSMT_subst-bd_sf"/>
</dbReference>